<evidence type="ECO:0000259" key="10">
    <source>
        <dbReference type="PROSITE" id="PS50011"/>
    </source>
</evidence>
<feature type="compositionally biased region" description="Low complexity" evidence="8">
    <location>
        <begin position="519"/>
        <end position="558"/>
    </location>
</feature>
<organism evidence="11 12">
    <name type="scientific">Streptomyces gamaensis</name>
    <dbReference type="NCBI Taxonomy" id="1763542"/>
    <lineage>
        <taxon>Bacteria</taxon>
        <taxon>Bacillati</taxon>
        <taxon>Actinomycetota</taxon>
        <taxon>Actinomycetes</taxon>
        <taxon>Kitasatosporales</taxon>
        <taxon>Streptomycetaceae</taxon>
        <taxon>Streptomyces</taxon>
    </lineage>
</organism>
<dbReference type="SUPFAM" id="SSF56112">
    <property type="entry name" value="Protein kinase-like (PK-like)"/>
    <property type="match status" value="1"/>
</dbReference>
<evidence type="ECO:0000256" key="7">
    <source>
        <dbReference type="PROSITE-ProRule" id="PRU10141"/>
    </source>
</evidence>
<dbReference type="RefSeq" id="WP_390313569.1">
    <property type="nucleotide sequence ID" value="NZ_JBHSPB010000001.1"/>
</dbReference>
<gene>
    <name evidence="11" type="ORF">ACFP1Z_00190</name>
</gene>
<dbReference type="PROSITE" id="PS00107">
    <property type="entry name" value="PROTEIN_KINASE_ATP"/>
    <property type="match status" value="1"/>
</dbReference>
<dbReference type="EMBL" id="JBHSPB010000001">
    <property type="protein sequence ID" value="MFC5718601.1"/>
    <property type="molecule type" value="Genomic_DNA"/>
</dbReference>
<proteinExistence type="predicted"/>
<keyword evidence="9" id="KW-1133">Transmembrane helix</keyword>
<dbReference type="EC" id="2.7.11.1" evidence="1"/>
<evidence type="ECO:0000256" key="2">
    <source>
        <dbReference type="ARBA" id="ARBA00022527"/>
    </source>
</evidence>
<dbReference type="Pfam" id="PF00069">
    <property type="entry name" value="Pkinase"/>
    <property type="match status" value="1"/>
</dbReference>
<dbReference type="InterPro" id="IPR000719">
    <property type="entry name" value="Prot_kinase_dom"/>
</dbReference>
<reference evidence="12" key="1">
    <citation type="journal article" date="2019" name="Int. J. Syst. Evol. Microbiol.">
        <title>The Global Catalogue of Microorganisms (GCM) 10K type strain sequencing project: providing services to taxonomists for standard genome sequencing and annotation.</title>
        <authorList>
            <consortium name="The Broad Institute Genomics Platform"/>
            <consortium name="The Broad Institute Genome Sequencing Center for Infectious Disease"/>
            <person name="Wu L."/>
            <person name="Ma J."/>
        </authorList>
    </citation>
    <scope>NUCLEOTIDE SEQUENCE [LARGE SCALE GENOMIC DNA]</scope>
    <source>
        <strain evidence="12">CGMCC 4.7304</strain>
    </source>
</reference>
<dbReference type="Gene3D" id="1.10.510.10">
    <property type="entry name" value="Transferase(Phosphotransferase) domain 1"/>
    <property type="match status" value="1"/>
</dbReference>
<keyword evidence="9" id="KW-0812">Transmembrane</keyword>
<dbReference type="CDD" id="cd14014">
    <property type="entry name" value="STKc_PknB_like"/>
    <property type="match status" value="1"/>
</dbReference>
<feature type="region of interest" description="Disordered" evidence="8">
    <location>
        <begin position="515"/>
        <end position="567"/>
    </location>
</feature>
<dbReference type="PANTHER" id="PTHR43289">
    <property type="entry name" value="MITOGEN-ACTIVATED PROTEIN KINASE KINASE KINASE 20-RELATED"/>
    <property type="match status" value="1"/>
</dbReference>
<dbReference type="Proteomes" id="UP001596083">
    <property type="component" value="Unassembled WGS sequence"/>
</dbReference>
<dbReference type="Gene3D" id="3.30.200.20">
    <property type="entry name" value="Phosphorylase Kinase, domain 1"/>
    <property type="match status" value="1"/>
</dbReference>
<dbReference type="PROSITE" id="PS00108">
    <property type="entry name" value="PROTEIN_KINASE_ST"/>
    <property type="match status" value="1"/>
</dbReference>
<feature type="compositionally biased region" description="Gly residues" evidence="8">
    <location>
        <begin position="369"/>
        <end position="387"/>
    </location>
</feature>
<evidence type="ECO:0000313" key="12">
    <source>
        <dbReference type="Proteomes" id="UP001596083"/>
    </source>
</evidence>
<evidence type="ECO:0000256" key="9">
    <source>
        <dbReference type="SAM" id="Phobius"/>
    </source>
</evidence>
<evidence type="ECO:0000256" key="3">
    <source>
        <dbReference type="ARBA" id="ARBA00022679"/>
    </source>
</evidence>
<evidence type="ECO:0000256" key="5">
    <source>
        <dbReference type="ARBA" id="ARBA00022777"/>
    </source>
</evidence>
<name>A0ABW0YPW4_9ACTN</name>
<dbReference type="InterPro" id="IPR011009">
    <property type="entry name" value="Kinase-like_dom_sf"/>
</dbReference>
<keyword evidence="2" id="KW-0723">Serine/threonine-protein kinase</keyword>
<keyword evidence="4 7" id="KW-0547">Nucleotide-binding</keyword>
<keyword evidence="3" id="KW-0808">Transferase</keyword>
<feature type="region of interest" description="Disordered" evidence="8">
    <location>
        <begin position="279"/>
        <end position="340"/>
    </location>
</feature>
<evidence type="ECO:0000256" key="8">
    <source>
        <dbReference type="SAM" id="MobiDB-lite"/>
    </source>
</evidence>
<dbReference type="SMART" id="SM00220">
    <property type="entry name" value="S_TKc"/>
    <property type="match status" value="1"/>
</dbReference>
<dbReference type="PROSITE" id="PS50011">
    <property type="entry name" value="PROTEIN_KINASE_DOM"/>
    <property type="match status" value="1"/>
</dbReference>
<keyword evidence="6 7" id="KW-0067">ATP-binding</keyword>
<feature type="compositionally biased region" description="Low complexity" evidence="8">
    <location>
        <begin position="283"/>
        <end position="322"/>
    </location>
</feature>
<evidence type="ECO:0000313" key="11">
    <source>
        <dbReference type="EMBL" id="MFC5718601.1"/>
    </source>
</evidence>
<feature type="binding site" evidence="7">
    <location>
        <position position="50"/>
    </location>
    <ligand>
        <name>ATP</name>
        <dbReference type="ChEBI" id="CHEBI:30616"/>
    </ligand>
</feature>
<comment type="caution">
    <text evidence="11">The sequence shown here is derived from an EMBL/GenBank/DDBJ whole genome shotgun (WGS) entry which is preliminary data.</text>
</comment>
<protein>
    <recommendedName>
        <fullName evidence="1">non-specific serine/threonine protein kinase</fullName>
        <ecNumber evidence="1">2.7.11.1</ecNumber>
    </recommendedName>
</protein>
<evidence type="ECO:0000256" key="6">
    <source>
        <dbReference type="ARBA" id="ARBA00022840"/>
    </source>
</evidence>
<feature type="transmembrane region" description="Helical" evidence="9">
    <location>
        <begin position="344"/>
        <end position="366"/>
    </location>
</feature>
<sequence length="567" mass="57332">MSGSAWDGAAEPANRLVAGRYRLLGQLGRGGMGVVWQARDELLDREVAVKEVRAPAGLPAPEVRQLYERLEREGRAAARIAHRNVVTVHDVVTEDGRPWIVMELVRGLSLADVLEAEGALAPARAAQIGADVLAALRGAHAVGVLHRDVKPGNVLIADDGRVVLSDFGIAVVEGSSALTRTGELIGSPEFLAPERALGEPPGPQSDVWSLGVTLYAAVEGFSPFRSDTPLSTLRAVVDRELPPPRRAGPLTPVLEGLLRKDPTLRLRAEEAERMLRTVAGGMPLSPSAAPTAPTVPAYSPTGPGRALGAEAGPAGPPTVTGPVPAPGSAAGTPPEPRDDRRRRVAVVFTAAAVVLALAVAGLVWALTRGGGGGGSASSGSSPAGGGAAASPGTPAGGRAGQSSASGAPSVQVSVSAVRDRYSGPCPPPADQAPAFTATFTVGSVPATVTYRWVTGSGSVTDGGEKTVEFTGARSQTVRHAESERGASDAGRDWIAVEVTGPGRLTSAHVPFTVQCRQQSSSGPGRSAPPSSASAPATTPAPAGSSPNSSGSSGSSYGSGSYGGARGY</sequence>
<feature type="domain" description="Protein kinase" evidence="10">
    <location>
        <begin position="21"/>
        <end position="275"/>
    </location>
</feature>
<dbReference type="InterPro" id="IPR008271">
    <property type="entry name" value="Ser/Thr_kinase_AS"/>
</dbReference>
<accession>A0ABW0YPW4</accession>
<keyword evidence="5 11" id="KW-0418">Kinase</keyword>
<feature type="compositionally biased region" description="Low complexity" evidence="8">
    <location>
        <begin position="400"/>
        <end position="411"/>
    </location>
</feature>
<dbReference type="GO" id="GO:0016301">
    <property type="term" value="F:kinase activity"/>
    <property type="evidence" value="ECO:0007669"/>
    <property type="project" value="UniProtKB-KW"/>
</dbReference>
<dbReference type="PANTHER" id="PTHR43289:SF6">
    <property type="entry name" value="SERINE_THREONINE-PROTEIN KINASE NEKL-3"/>
    <property type="match status" value="1"/>
</dbReference>
<evidence type="ECO:0000256" key="4">
    <source>
        <dbReference type="ARBA" id="ARBA00022741"/>
    </source>
</evidence>
<keyword evidence="9" id="KW-0472">Membrane</keyword>
<dbReference type="InterPro" id="IPR017441">
    <property type="entry name" value="Protein_kinase_ATP_BS"/>
</dbReference>
<keyword evidence="12" id="KW-1185">Reference proteome</keyword>
<evidence type="ECO:0000256" key="1">
    <source>
        <dbReference type="ARBA" id="ARBA00012513"/>
    </source>
</evidence>
<feature type="region of interest" description="Disordered" evidence="8">
    <location>
        <begin position="369"/>
        <end position="411"/>
    </location>
</feature>